<feature type="active site" evidence="6">
    <location>
        <position position="141"/>
    </location>
</feature>
<dbReference type="PANTHER" id="PTHR43527">
    <property type="entry name" value="4-DIPHOSPHOCYTIDYL-2-C-METHYL-D-ERYTHRITOL KINASE, CHLOROPLASTIC"/>
    <property type="match status" value="1"/>
</dbReference>
<protein>
    <recommendedName>
        <fullName evidence="1 6">4-diphosphocytidyl-2-C-methyl-D-erythritol kinase</fullName>
        <shortName evidence="6">CMK</shortName>
        <ecNumber evidence="6">2.7.1.148</ecNumber>
    </recommendedName>
    <alternativeName>
        <fullName evidence="6">4-(cytidine-5'-diphospho)-2-C-methyl-D-erythritol kinase</fullName>
    </alternativeName>
</protein>
<dbReference type="InterPro" id="IPR006204">
    <property type="entry name" value="GHMP_kinase_N_dom"/>
</dbReference>
<keyword evidence="5 6" id="KW-0067">ATP-binding</keyword>
<evidence type="ECO:0000259" key="7">
    <source>
        <dbReference type="Pfam" id="PF00288"/>
    </source>
</evidence>
<dbReference type="NCBIfam" id="TIGR00154">
    <property type="entry name" value="ispE"/>
    <property type="match status" value="1"/>
</dbReference>
<dbReference type="SUPFAM" id="SSF54211">
    <property type="entry name" value="Ribosomal protein S5 domain 2-like"/>
    <property type="match status" value="1"/>
</dbReference>
<comment type="pathway">
    <text evidence="6">Isoprenoid biosynthesis; isopentenyl diphosphate biosynthesis via DXP pathway; isopentenyl diphosphate from 1-deoxy-D-xylulose 5-phosphate: step 3/6.</text>
</comment>
<dbReference type="GO" id="GO:0016114">
    <property type="term" value="P:terpenoid biosynthetic process"/>
    <property type="evidence" value="ECO:0007669"/>
    <property type="project" value="UniProtKB-UniRule"/>
</dbReference>
<organism evidence="8 9">
    <name type="scientific">Candidatus Geothrix odensensis</name>
    <dbReference type="NCBI Taxonomy" id="2954440"/>
    <lineage>
        <taxon>Bacteria</taxon>
        <taxon>Pseudomonadati</taxon>
        <taxon>Acidobacteriota</taxon>
        <taxon>Holophagae</taxon>
        <taxon>Holophagales</taxon>
        <taxon>Holophagaceae</taxon>
        <taxon>Geothrix</taxon>
    </lineage>
</organism>
<evidence type="ECO:0000256" key="6">
    <source>
        <dbReference type="HAMAP-Rule" id="MF_00061"/>
    </source>
</evidence>
<dbReference type="InterPro" id="IPR020568">
    <property type="entry name" value="Ribosomal_Su5_D2-typ_SF"/>
</dbReference>
<evidence type="ECO:0000256" key="1">
    <source>
        <dbReference type="ARBA" id="ARBA00017473"/>
    </source>
</evidence>
<proteinExistence type="inferred from homology"/>
<evidence type="ECO:0000256" key="2">
    <source>
        <dbReference type="ARBA" id="ARBA00022679"/>
    </source>
</evidence>
<keyword evidence="4 6" id="KW-0418">Kinase</keyword>
<evidence type="ECO:0000256" key="5">
    <source>
        <dbReference type="ARBA" id="ARBA00022840"/>
    </source>
</evidence>
<dbReference type="InterPro" id="IPR036554">
    <property type="entry name" value="GHMP_kinase_C_sf"/>
</dbReference>
<dbReference type="GO" id="GO:0005524">
    <property type="term" value="F:ATP binding"/>
    <property type="evidence" value="ECO:0007669"/>
    <property type="project" value="UniProtKB-UniRule"/>
</dbReference>
<evidence type="ECO:0000256" key="4">
    <source>
        <dbReference type="ARBA" id="ARBA00022777"/>
    </source>
</evidence>
<feature type="active site" evidence="6">
    <location>
        <position position="10"/>
    </location>
</feature>
<comment type="function">
    <text evidence="6">Catalyzes the phosphorylation of the position 2 hydroxy group of 4-diphosphocytidyl-2C-methyl-D-erythritol.</text>
</comment>
<feature type="domain" description="GHMP kinase N-terminal" evidence="7">
    <location>
        <begin position="71"/>
        <end position="149"/>
    </location>
</feature>
<dbReference type="EMBL" id="JADKCH010000007">
    <property type="protein sequence ID" value="MBK8572729.1"/>
    <property type="molecule type" value="Genomic_DNA"/>
</dbReference>
<name>A0A936F239_9BACT</name>
<dbReference type="Gene3D" id="3.30.230.10">
    <property type="match status" value="1"/>
</dbReference>
<gene>
    <name evidence="6 8" type="primary">ispE</name>
    <name evidence="8" type="ORF">IPN91_08795</name>
</gene>
<dbReference type="PIRSF" id="PIRSF010376">
    <property type="entry name" value="IspE"/>
    <property type="match status" value="1"/>
</dbReference>
<keyword evidence="3 6" id="KW-0547">Nucleotide-binding</keyword>
<dbReference type="AlphaFoldDB" id="A0A936F239"/>
<dbReference type="GO" id="GO:0050515">
    <property type="term" value="F:4-(cytidine 5'-diphospho)-2-C-methyl-D-erythritol kinase activity"/>
    <property type="evidence" value="ECO:0007669"/>
    <property type="project" value="UniProtKB-UniRule"/>
</dbReference>
<keyword evidence="2 6" id="KW-0808">Transferase</keyword>
<evidence type="ECO:0000313" key="8">
    <source>
        <dbReference type="EMBL" id="MBK8572729.1"/>
    </source>
</evidence>
<feature type="binding site" evidence="6">
    <location>
        <begin position="99"/>
        <end position="109"/>
    </location>
    <ligand>
        <name>ATP</name>
        <dbReference type="ChEBI" id="CHEBI:30616"/>
    </ligand>
</feature>
<dbReference type="GO" id="GO:0019288">
    <property type="term" value="P:isopentenyl diphosphate biosynthetic process, methylerythritol 4-phosphate pathway"/>
    <property type="evidence" value="ECO:0007669"/>
    <property type="project" value="UniProtKB-UniRule"/>
</dbReference>
<comment type="similarity">
    <text evidence="6">Belongs to the GHMP kinase family. IspE subfamily.</text>
</comment>
<dbReference type="HAMAP" id="MF_00061">
    <property type="entry name" value="IspE"/>
    <property type="match status" value="1"/>
</dbReference>
<reference evidence="8 9" key="1">
    <citation type="submission" date="2020-10" db="EMBL/GenBank/DDBJ databases">
        <title>Connecting structure to function with the recovery of over 1000 high-quality activated sludge metagenome-assembled genomes encoding full-length rRNA genes using long-read sequencing.</title>
        <authorList>
            <person name="Singleton C.M."/>
            <person name="Petriglieri F."/>
            <person name="Kristensen J.M."/>
            <person name="Kirkegaard R.H."/>
            <person name="Michaelsen T.Y."/>
            <person name="Andersen M.H."/>
            <person name="Karst S.M."/>
            <person name="Dueholm M.S."/>
            <person name="Nielsen P.H."/>
            <person name="Albertsen M."/>
        </authorList>
    </citation>
    <scope>NUCLEOTIDE SEQUENCE [LARGE SCALE GENOMIC DNA]</scope>
    <source>
        <strain evidence="8">OdNE_18-Q3-R46-58_MAXAC.008</strain>
    </source>
</reference>
<accession>A0A936F239</accession>
<comment type="catalytic activity">
    <reaction evidence="6">
        <text>4-CDP-2-C-methyl-D-erythritol + ATP = 4-CDP-2-C-methyl-D-erythritol 2-phosphate + ADP + H(+)</text>
        <dbReference type="Rhea" id="RHEA:18437"/>
        <dbReference type="ChEBI" id="CHEBI:15378"/>
        <dbReference type="ChEBI" id="CHEBI:30616"/>
        <dbReference type="ChEBI" id="CHEBI:57823"/>
        <dbReference type="ChEBI" id="CHEBI:57919"/>
        <dbReference type="ChEBI" id="CHEBI:456216"/>
        <dbReference type="EC" id="2.7.1.148"/>
    </reaction>
</comment>
<evidence type="ECO:0000313" key="9">
    <source>
        <dbReference type="Proteomes" id="UP000709959"/>
    </source>
</evidence>
<evidence type="ECO:0000256" key="3">
    <source>
        <dbReference type="ARBA" id="ARBA00022741"/>
    </source>
</evidence>
<keyword evidence="6" id="KW-0414">Isoprene biosynthesis</keyword>
<dbReference type="EC" id="2.7.1.148" evidence="6"/>
<dbReference type="InterPro" id="IPR014721">
    <property type="entry name" value="Ribsml_uS5_D2-typ_fold_subgr"/>
</dbReference>
<sequence>MVLTIQAPAKLNRFLAVLGRRADGFHELELVTTVLEGVPGLTDLLSGEPAASLSLEISGPAGHGLVADESNLVLRAWRQLERVADRPLPARLELEKHVPHGAGLGGGSSDAAAALRLGNRLFDLGLEDQALLILASELGSDVPLFLLGGTVLGLDRGERVFPLRPVPLEPMLIAHPGLHVSTPAVYRALQEVGYPEPEPLPSLPAGAPPPLRNDLTEAALRVCPPLGAVRDALRGSGGEPLLCGSGSCWAARYESIARRDAAAGSLRAAHQAWRVWTL</sequence>
<dbReference type="InterPro" id="IPR004424">
    <property type="entry name" value="IspE"/>
</dbReference>
<dbReference type="SUPFAM" id="SSF55060">
    <property type="entry name" value="GHMP Kinase, C-terminal domain"/>
    <property type="match status" value="1"/>
</dbReference>
<comment type="caution">
    <text evidence="8">The sequence shown here is derived from an EMBL/GenBank/DDBJ whole genome shotgun (WGS) entry which is preliminary data.</text>
</comment>
<dbReference type="PANTHER" id="PTHR43527:SF2">
    <property type="entry name" value="4-DIPHOSPHOCYTIDYL-2-C-METHYL-D-ERYTHRITOL KINASE, CHLOROPLASTIC"/>
    <property type="match status" value="1"/>
</dbReference>
<dbReference type="Pfam" id="PF00288">
    <property type="entry name" value="GHMP_kinases_N"/>
    <property type="match status" value="1"/>
</dbReference>
<dbReference type="Gene3D" id="3.30.70.890">
    <property type="entry name" value="GHMP kinase, C-terminal domain"/>
    <property type="match status" value="1"/>
</dbReference>
<dbReference type="Proteomes" id="UP000709959">
    <property type="component" value="Unassembled WGS sequence"/>
</dbReference>